<feature type="signal peptide" evidence="4">
    <location>
        <begin position="1"/>
        <end position="33"/>
    </location>
</feature>
<organism evidence="6 7">
    <name type="scientific">Cellulomonas triticagri</name>
    <dbReference type="NCBI Taxonomy" id="2483352"/>
    <lineage>
        <taxon>Bacteria</taxon>
        <taxon>Bacillati</taxon>
        <taxon>Actinomycetota</taxon>
        <taxon>Actinomycetes</taxon>
        <taxon>Micrococcales</taxon>
        <taxon>Cellulomonadaceae</taxon>
        <taxon>Cellulomonas</taxon>
    </lineage>
</organism>
<evidence type="ECO:0000313" key="6">
    <source>
        <dbReference type="EMBL" id="RMI09509.1"/>
    </source>
</evidence>
<comment type="subcellular location">
    <subcellularLocation>
        <location evidence="1">Cell envelope</location>
    </subcellularLocation>
</comment>
<evidence type="ECO:0000256" key="1">
    <source>
        <dbReference type="ARBA" id="ARBA00004196"/>
    </source>
</evidence>
<sequence length="352" mass="34597">MSSAAPKSRTLLLTAAAASVALGLAACSSGSSGSGTDATGDGGSGSGSTKVAAVIKGLDNPFFQAMEQGIDETAEADGVEVSVQAAADIGDTTGQADKLAALAGQDFGCFVVNPISGTNLVQALAPVGAAGTPVVNIDSPIDADAASAANLDIATYIGTDNEAAGGKAGDFVLANVDPGAQVAIIGGIAGDVTSAARVDGFKAAVGGDVDVIQEEAADWKRDIALTKATDILAANPDVSAFFAANDDMGLGIVKAVENAGKTGQVVVVSVDGNQDALQSVLDGGLSATVAQYPYAIGSLGVQACQVAAAGTELPAEIESPTALVDASVAQQAIDAFPQPFEEFDNPLTDLLP</sequence>
<dbReference type="AlphaFoldDB" id="A0A3M2J7W9"/>
<dbReference type="InterPro" id="IPR025997">
    <property type="entry name" value="SBP_2_dom"/>
</dbReference>
<evidence type="ECO:0000313" key="7">
    <source>
        <dbReference type="Proteomes" id="UP000269289"/>
    </source>
</evidence>
<gene>
    <name evidence="6" type="ORF">EBM89_10020</name>
</gene>
<dbReference type="Proteomes" id="UP000269289">
    <property type="component" value="Unassembled WGS sequence"/>
</dbReference>
<dbReference type="PANTHER" id="PTHR46847:SF1">
    <property type="entry name" value="D-ALLOSE-BINDING PERIPLASMIC PROTEIN-RELATED"/>
    <property type="match status" value="1"/>
</dbReference>
<keyword evidence="3 4" id="KW-0732">Signal</keyword>
<dbReference type="SUPFAM" id="SSF53822">
    <property type="entry name" value="Periplasmic binding protein-like I"/>
    <property type="match status" value="1"/>
</dbReference>
<protein>
    <submittedName>
        <fullName evidence="6">Sugar ABC transporter substrate-binding protein</fullName>
    </submittedName>
</protein>
<dbReference type="OrthoDB" id="9813037at2"/>
<dbReference type="Pfam" id="PF13407">
    <property type="entry name" value="Peripla_BP_4"/>
    <property type="match status" value="1"/>
</dbReference>
<dbReference type="EMBL" id="RFFI01000047">
    <property type="protein sequence ID" value="RMI09509.1"/>
    <property type="molecule type" value="Genomic_DNA"/>
</dbReference>
<evidence type="ECO:0000259" key="5">
    <source>
        <dbReference type="Pfam" id="PF13407"/>
    </source>
</evidence>
<keyword evidence="7" id="KW-1185">Reference proteome</keyword>
<dbReference type="PROSITE" id="PS51257">
    <property type="entry name" value="PROKAR_LIPOPROTEIN"/>
    <property type="match status" value="1"/>
</dbReference>
<reference evidence="6 7" key="1">
    <citation type="submission" date="2018-10" db="EMBL/GenBank/DDBJ databases">
        <title>Isolation, diversity and antifungal activity of actinobacteria from wheat.</title>
        <authorList>
            <person name="Han C."/>
        </authorList>
    </citation>
    <scope>NUCLEOTIDE SEQUENCE [LARGE SCALE GENOMIC DNA]</scope>
    <source>
        <strain evidence="6 7">NEAU-YY56</strain>
    </source>
</reference>
<dbReference type="Gene3D" id="3.40.50.2300">
    <property type="match status" value="2"/>
</dbReference>
<evidence type="ECO:0000256" key="4">
    <source>
        <dbReference type="SAM" id="SignalP"/>
    </source>
</evidence>
<dbReference type="PANTHER" id="PTHR46847">
    <property type="entry name" value="D-ALLOSE-BINDING PERIPLASMIC PROTEIN-RELATED"/>
    <property type="match status" value="1"/>
</dbReference>
<dbReference type="RefSeq" id="WP_122149293.1">
    <property type="nucleotide sequence ID" value="NZ_RFFI01000047.1"/>
</dbReference>
<dbReference type="GO" id="GO:0030313">
    <property type="term" value="C:cell envelope"/>
    <property type="evidence" value="ECO:0007669"/>
    <property type="project" value="UniProtKB-SubCell"/>
</dbReference>
<feature type="domain" description="Periplasmic binding protein" evidence="5">
    <location>
        <begin position="52"/>
        <end position="311"/>
    </location>
</feature>
<dbReference type="InterPro" id="IPR028082">
    <property type="entry name" value="Peripla_BP_I"/>
</dbReference>
<name>A0A3M2J7W9_9CELL</name>
<feature type="chain" id="PRO_5038989935" evidence="4">
    <location>
        <begin position="34"/>
        <end position="352"/>
    </location>
</feature>
<evidence type="ECO:0000256" key="3">
    <source>
        <dbReference type="ARBA" id="ARBA00022729"/>
    </source>
</evidence>
<proteinExistence type="inferred from homology"/>
<comment type="similarity">
    <text evidence="2">Belongs to the bacterial solute-binding protein 2 family.</text>
</comment>
<accession>A0A3M2J7W9</accession>
<dbReference type="GO" id="GO:0030246">
    <property type="term" value="F:carbohydrate binding"/>
    <property type="evidence" value="ECO:0007669"/>
    <property type="project" value="UniProtKB-ARBA"/>
</dbReference>
<evidence type="ECO:0000256" key="2">
    <source>
        <dbReference type="ARBA" id="ARBA00007639"/>
    </source>
</evidence>
<comment type="caution">
    <text evidence="6">The sequence shown here is derived from an EMBL/GenBank/DDBJ whole genome shotgun (WGS) entry which is preliminary data.</text>
</comment>